<dbReference type="PROSITE" id="PS51297">
    <property type="entry name" value="K_BOX"/>
    <property type="match status" value="1"/>
</dbReference>
<protein>
    <recommendedName>
        <fullName evidence="3">K-box domain-containing protein</fullName>
    </recommendedName>
</protein>
<dbReference type="EMBL" id="CM007389">
    <property type="protein sequence ID" value="ONK58357.1"/>
    <property type="molecule type" value="Genomic_DNA"/>
</dbReference>
<keyword evidence="1" id="KW-0175">Coiled coil</keyword>
<organism evidence="4 5">
    <name type="scientific">Asparagus officinalis</name>
    <name type="common">Garden asparagus</name>
    <dbReference type="NCBI Taxonomy" id="4686"/>
    <lineage>
        <taxon>Eukaryota</taxon>
        <taxon>Viridiplantae</taxon>
        <taxon>Streptophyta</taxon>
        <taxon>Embryophyta</taxon>
        <taxon>Tracheophyta</taxon>
        <taxon>Spermatophyta</taxon>
        <taxon>Magnoliopsida</taxon>
        <taxon>Liliopsida</taxon>
        <taxon>Asparagales</taxon>
        <taxon>Asparagaceae</taxon>
        <taxon>Asparagoideae</taxon>
        <taxon>Asparagus</taxon>
    </lineage>
</organism>
<feature type="coiled-coil region" evidence="1">
    <location>
        <begin position="62"/>
        <end position="111"/>
    </location>
</feature>
<dbReference type="Proteomes" id="UP000243459">
    <property type="component" value="Chromosome 9"/>
</dbReference>
<proteinExistence type="predicted"/>
<dbReference type="Gramene" id="ONK58357">
    <property type="protein sequence ID" value="ONK58357"/>
    <property type="gene ID" value="A4U43_C09F11420"/>
</dbReference>
<feature type="region of interest" description="Disordered" evidence="2">
    <location>
        <begin position="116"/>
        <end position="152"/>
    </location>
</feature>
<dbReference type="GO" id="GO:0005634">
    <property type="term" value="C:nucleus"/>
    <property type="evidence" value="ECO:0007669"/>
    <property type="project" value="InterPro"/>
</dbReference>
<evidence type="ECO:0000259" key="3">
    <source>
        <dbReference type="PROSITE" id="PS51297"/>
    </source>
</evidence>
<feature type="domain" description="K-box" evidence="3">
    <location>
        <begin position="25"/>
        <end position="115"/>
    </location>
</feature>
<dbReference type="AlphaFoldDB" id="A0A5P1EA80"/>
<evidence type="ECO:0000313" key="5">
    <source>
        <dbReference type="Proteomes" id="UP000243459"/>
    </source>
</evidence>
<keyword evidence="5" id="KW-1185">Reference proteome</keyword>
<dbReference type="OMA" id="EHFHPAC"/>
<reference evidence="5" key="1">
    <citation type="journal article" date="2017" name="Nat. Commun.">
        <title>The asparagus genome sheds light on the origin and evolution of a young Y chromosome.</title>
        <authorList>
            <person name="Harkess A."/>
            <person name="Zhou J."/>
            <person name="Xu C."/>
            <person name="Bowers J.E."/>
            <person name="Van der Hulst R."/>
            <person name="Ayyampalayam S."/>
            <person name="Mercati F."/>
            <person name="Riccardi P."/>
            <person name="McKain M.R."/>
            <person name="Kakrana A."/>
            <person name="Tang H."/>
            <person name="Ray J."/>
            <person name="Groenendijk J."/>
            <person name="Arikit S."/>
            <person name="Mathioni S.M."/>
            <person name="Nakano M."/>
            <person name="Shan H."/>
            <person name="Telgmann-Rauber A."/>
            <person name="Kanno A."/>
            <person name="Yue Z."/>
            <person name="Chen H."/>
            <person name="Li W."/>
            <person name="Chen Y."/>
            <person name="Xu X."/>
            <person name="Zhang Y."/>
            <person name="Luo S."/>
            <person name="Chen H."/>
            <person name="Gao J."/>
            <person name="Mao Z."/>
            <person name="Pires J.C."/>
            <person name="Luo M."/>
            <person name="Kudrna D."/>
            <person name="Wing R.A."/>
            <person name="Meyers B.C."/>
            <person name="Yi K."/>
            <person name="Kong H."/>
            <person name="Lavrijsen P."/>
            <person name="Sunseri F."/>
            <person name="Falavigna A."/>
            <person name="Ye Y."/>
            <person name="Leebens-Mack J.H."/>
            <person name="Chen G."/>
        </authorList>
    </citation>
    <scope>NUCLEOTIDE SEQUENCE [LARGE SCALE GENOMIC DNA]</scope>
    <source>
        <strain evidence="5">cv. DH0086</strain>
    </source>
</reference>
<accession>A0A5P1EA80</accession>
<sequence>MLKTLERYQTCTYKTSDPSAPSMETQNSYQEYLKLKGRVELLQHSQRHLLGENLEQLSSPEIDQLESQLEKSLKQIRSSKTQMMLDQLCDLKRKEQMLQDANRTLSRKLQEIGSENPFRLSWQNGDENGDGSSSQRNREPQPQNQGFFQPLGCEPPLQIGFNQVDHLNSGVTRNHNVNGFATGWM</sequence>
<dbReference type="InterPro" id="IPR002487">
    <property type="entry name" value="TF_Kbox"/>
</dbReference>
<feature type="compositionally biased region" description="Polar residues" evidence="2">
    <location>
        <begin position="121"/>
        <end position="147"/>
    </location>
</feature>
<dbReference type="GO" id="GO:0003700">
    <property type="term" value="F:DNA-binding transcription factor activity"/>
    <property type="evidence" value="ECO:0007669"/>
    <property type="project" value="InterPro"/>
</dbReference>
<evidence type="ECO:0000313" key="4">
    <source>
        <dbReference type="EMBL" id="ONK58357.1"/>
    </source>
</evidence>
<name>A0A5P1EA80_ASPOF</name>
<evidence type="ECO:0000256" key="1">
    <source>
        <dbReference type="SAM" id="Coils"/>
    </source>
</evidence>
<gene>
    <name evidence="4" type="ORF">A4U43_C09F11420</name>
</gene>
<dbReference type="Pfam" id="PF01486">
    <property type="entry name" value="K-box"/>
    <property type="match status" value="1"/>
</dbReference>
<evidence type="ECO:0000256" key="2">
    <source>
        <dbReference type="SAM" id="MobiDB-lite"/>
    </source>
</evidence>